<organism evidence="2 3">
    <name type="scientific">Methylobacter tundripaludum</name>
    <dbReference type="NCBI Taxonomy" id="173365"/>
    <lineage>
        <taxon>Bacteria</taxon>
        <taxon>Pseudomonadati</taxon>
        <taxon>Pseudomonadota</taxon>
        <taxon>Gammaproteobacteria</taxon>
        <taxon>Methylococcales</taxon>
        <taxon>Methylococcaceae</taxon>
        <taxon>Methylobacter</taxon>
    </lineage>
</organism>
<protein>
    <submittedName>
        <fullName evidence="2">Uncharacterized protein</fullName>
    </submittedName>
</protein>
<sequence>MSDKRKSPLKTALHGMDERAYKMMAMYLQGPCKGAAVVVEDLKAEIDIIDADSVKAKTLLEQRLTESARPIIALSLQELAFENILYVKKPVKTSDLLFALSEARAILSVKKKSDNQVDSCTQNTASRQPQNPVTKPESSLSPEKDPVKKQATNTDEQKKTSKHQTAMQLDEGKFNAFIGSVPGLDVNDPKQFPDAAYNPKDYFQGYVQSALMVAEAKKQVMRLNSGWKPLIIFPHNHEIWLDADDKQLRAFAGVGMNKISGPGMTLTPEESIAASVQESLEKFHDQDAFLWKLAAWTSKGRYPGALDINRPVFLKRWPNFTRLVVTPHALRISALLMASPRTLPEIAEVLKIKPQYVFVFTSSAYALGLIGQAKREADEIVQPSVVKKTEQQGLLSRIIGKLRANKS</sequence>
<evidence type="ECO:0000313" key="3">
    <source>
        <dbReference type="Proteomes" id="UP000240010"/>
    </source>
</evidence>
<proteinExistence type="predicted"/>
<name>A0A2S6HGT4_9GAMM</name>
<feature type="compositionally biased region" description="Polar residues" evidence="1">
    <location>
        <begin position="117"/>
        <end position="141"/>
    </location>
</feature>
<dbReference type="Proteomes" id="UP000240010">
    <property type="component" value="Unassembled WGS sequence"/>
</dbReference>
<feature type="region of interest" description="Disordered" evidence="1">
    <location>
        <begin position="117"/>
        <end position="166"/>
    </location>
</feature>
<evidence type="ECO:0000313" key="2">
    <source>
        <dbReference type="EMBL" id="PPK76695.1"/>
    </source>
</evidence>
<comment type="caution">
    <text evidence="2">The sequence shown here is derived from an EMBL/GenBank/DDBJ whole genome shotgun (WGS) entry which is preliminary data.</text>
</comment>
<gene>
    <name evidence="2" type="ORF">B0F87_103302</name>
</gene>
<dbReference type="EMBL" id="PTIZ01000003">
    <property type="protein sequence ID" value="PPK76695.1"/>
    <property type="molecule type" value="Genomic_DNA"/>
</dbReference>
<evidence type="ECO:0000256" key="1">
    <source>
        <dbReference type="SAM" id="MobiDB-lite"/>
    </source>
</evidence>
<accession>A0A2S6HGT4</accession>
<dbReference type="RefSeq" id="WP_104428363.1">
    <property type="nucleotide sequence ID" value="NZ_PTIZ01000003.1"/>
</dbReference>
<dbReference type="AlphaFoldDB" id="A0A2S6HGT4"/>
<reference evidence="2 3" key="1">
    <citation type="submission" date="2018-02" db="EMBL/GenBank/DDBJ databases">
        <title>Subsurface microbial communities from deep shales in Ohio and West Virginia, USA.</title>
        <authorList>
            <person name="Wrighton K."/>
        </authorList>
    </citation>
    <scope>NUCLEOTIDE SEQUENCE [LARGE SCALE GENOMIC DNA]</scope>
    <source>
        <strain evidence="2 3">OWC-DMM</strain>
    </source>
</reference>